<proteinExistence type="predicted"/>
<keyword evidence="1" id="KW-1133">Transmembrane helix</keyword>
<name>K4AHS0_SETIT</name>
<dbReference type="EMBL" id="AGNK02006023">
    <property type="status" value="NOT_ANNOTATED_CDS"/>
    <property type="molecule type" value="Genomic_DNA"/>
</dbReference>
<keyword evidence="3" id="KW-1185">Reference proteome</keyword>
<evidence type="ECO:0000256" key="1">
    <source>
        <dbReference type="SAM" id="Phobius"/>
    </source>
</evidence>
<evidence type="ECO:0000313" key="2">
    <source>
        <dbReference type="EnsemblPlants" id="KQK91286"/>
    </source>
</evidence>
<dbReference type="Gramene" id="KQK91286">
    <property type="protein sequence ID" value="KQK91286"/>
    <property type="gene ID" value="SETIT_038427mg"/>
</dbReference>
<keyword evidence="1" id="KW-0472">Membrane</keyword>
<protein>
    <submittedName>
        <fullName evidence="2">Uncharacterized protein</fullName>
    </submittedName>
</protein>
<evidence type="ECO:0000313" key="3">
    <source>
        <dbReference type="Proteomes" id="UP000004995"/>
    </source>
</evidence>
<dbReference type="AlphaFoldDB" id="K4AHS0"/>
<dbReference type="InParanoid" id="K4AHS0"/>
<accession>K4AHS0</accession>
<dbReference type="Proteomes" id="UP000004995">
    <property type="component" value="Unassembled WGS sequence"/>
</dbReference>
<reference evidence="2" key="2">
    <citation type="submission" date="2018-08" db="UniProtKB">
        <authorList>
            <consortium name="EnsemblPlants"/>
        </authorList>
    </citation>
    <scope>IDENTIFICATION</scope>
    <source>
        <strain evidence="2">Yugu1</strain>
    </source>
</reference>
<reference evidence="3" key="1">
    <citation type="journal article" date="2012" name="Nat. Biotechnol.">
        <title>Reference genome sequence of the model plant Setaria.</title>
        <authorList>
            <person name="Bennetzen J.L."/>
            <person name="Schmutz J."/>
            <person name="Wang H."/>
            <person name="Percifield R."/>
            <person name="Hawkins J."/>
            <person name="Pontaroli A.C."/>
            <person name="Estep M."/>
            <person name="Feng L."/>
            <person name="Vaughn J.N."/>
            <person name="Grimwood J."/>
            <person name="Jenkins J."/>
            <person name="Barry K."/>
            <person name="Lindquist E."/>
            <person name="Hellsten U."/>
            <person name="Deshpande S."/>
            <person name="Wang X."/>
            <person name="Wu X."/>
            <person name="Mitros T."/>
            <person name="Triplett J."/>
            <person name="Yang X."/>
            <person name="Ye C.Y."/>
            <person name="Mauro-Herrera M."/>
            <person name="Wang L."/>
            <person name="Li P."/>
            <person name="Sharma M."/>
            <person name="Sharma R."/>
            <person name="Ronald P.C."/>
            <person name="Panaud O."/>
            <person name="Kellogg E.A."/>
            <person name="Brutnell T.P."/>
            <person name="Doust A.N."/>
            <person name="Tuskan G.A."/>
            <person name="Rokhsar D."/>
            <person name="Devos K.M."/>
        </authorList>
    </citation>
    <scope>NUCLEOTIDE SEQUENCE [LARGE SCALE GENOMIC DNA]</scope>
    <source>
        <strain evidence="3">cv. Yugu1</strain>
    </source>
</reference>
<organism evidence="2 3">
    <name type="scientific">Setaria italica</name>
    <name type="common">Foxtail millet</name>
    <name type="synonym">Panicum italicum</name>
    <dbReference type="NCBI Taxonomy" id="4555"/>
    <lineage>
        <taxon>Eukaryota</taxon>
        <taxon>Viridiplantae</taxon>
        <taxon>Streptophyta</taxon>
        <taxon>Embryophyta</taxon>
        <taxon>Tracheophyta</taxon>
        <taxon>Spermatophyta</taxon>
        <taxon>Magnoliopsida</taxon>
        <taxon>Liliopsida</taxon>
        <taxon>Poales</taxon>
        <taxon>Poaceae</taxon>
        <taxon>PACMAD clade</taxon>
        <taxon>Panicoideae</taxon>
        <taxon>Panicodae</taxon>
        <taxon>Paniceae</taxon>
        <taxon>Cenchrinae</taxon>
        <taxon>Setaria</taxon>
    </lineage>
</organism>
<dbReference type="HOGENOM" id="CLU_2871921_0_0_1"/>
<sequence length="64" mass="7414">MQLKQYSSKVPLVHMFQEKAFEVVVLCSVHVYPLVLIASLGWRNQSWKLKREKQEKEVKGNAGV</sequence>
<keyword evidence="1" id="KW-0812">Transmembrane</keyword>
<feature type="transmembrane region" description="Helical" evidence="1">
    <location>
        <begin position="20"/>
        <end position="42"/>
    </location>
</feature>
<dbReference type="EnsemblPlants" id="KQK91286">
    <property type="protein sequence ID" value="KQK91286"/>
    <property type="gene ID" value="SETIT_038427mg"/>
</dbReference>